<keyword evidence="2" id="KW-1133">Transmembrane helix</keyword>
<feature type="transmembrane region" description="Helical" evidence="2">
    <location>
        <begin position="150"/>
        <end position="171"/>
    </location>
</feature>
<keyword evidence="4" id="KW-1185">Reference proteome</keyword>
<evidence type="ECO:0000256" key="2">
    <source>
        <dbReference type="SAM" id="Phobius"/>
    </source>
</evidence>
<feature type="compositionally biased region" description="Basic and acidic residues" evidence="1">
    <location>
        <begin position="54"/>
        <end position="72"/>
    </location>
</feature>
<keyword evidence="2" id="KW-0472">Membrane</keyword>
<evidence type="ECO:0000313" key="3">
    <source>
        <dbReference type="EMBL" id="RXI07565.1"/>
    </source>
</evidence>
<feature type="compositionally biased region" description="Basic and acidic residues" evidence="1">
    <location>
        <begin position="107"/>
        <end position="125"/>
    </location>
</feature>
<keyword evidence="2" id="KW-0812">Transmembrane</keyword>
<sequence>MIDVDIHLSSTPVHHLSQGIPLMLSNLMARNKKCGNHPPTLNSRCMLTNWKQQDGSRGEEEKKRCEKEEEIGGKGGQIRKYKGERRVKRKKKKKNKKGGDGVGQEGNYKESHCPETMNRNKEERRTGKKGGTKRETVPRLLREVEGTCKFLNYTKIAFTFAILFHMLLWLLGSSNFTDQSISLKSETMNII</sequence>
<feature type="compositionally biased region" description="Basic residues" evidence="1">
    <location>
        <begin position="77"/>
        <end position="96"/>
    </location>
</feature>
<comment type="caution">
    <text evidence="3">The sequence shown here is derived from an EMBL/GenBank/DDBJ whole genome shotgun (WGS) entry which is preliminary data.</text>
</comment>
<organism evidence="3 4">
    <name type="scientific">Malus domestica</name>
    <name type="common">Apple</name>
    <name type="synonym">Pyrus malus</name>
    <dbReference type="NCBI Taxonomy" id="3750"/>
    <lineage>
        <taxon>Eukaryota</taxon>
        <taxon>Viridiplantae</taxon>
        <taxon>Streptophyta</taxon>
        <taxon>Embryophyta</taxon>
        <taxon>Tracheophyta</taxon>
        <taxon>Spermatophyta</taxon>
        <taxon>Magnoliopsida</taxon>
        <taxon>eudicotyledons</taxon>
        <taxon>Gunneridae</taxon>
        <taxon>Pentapetalae</taxon>
        <taxon>rosids</taxon>
        <taxon>fabids</taxon>
        <taxon>Rosales</taxon>
        <taxon>Rosaceae</taxon>
        <taxon>Amygdaloideae</taxon>
        <taxon>Maleae</taxon>
        <taxon>Malus</taxon>
    </lineage>
</organism>
<feature type="region of interest" description="Disordered" evidence="1">
    <location>
        <begin position="52"/>
        <end position="134"/>
    </location>
</feature>
<accession>A0A498KPF2</accession>
<reference evidence="3 4" key="1">
    <citation type="submission" date="2018-10" db="EMBL/GenBank/DDBJ databases">
        <title>A high-quality apple genome assembly.</title>
        <authorList>
            <person name="Hu J."/>
        </authorList>
    </citation>
    <scope>NUCLEOTIDE SEQUENCE [LARGE SCALE GENOMIC DNA]</scope>
    <source>
        <strain evidence="4">cv. HFTH1</strain>
        <tissue evidence="3">Young leaf</tissue>
    </source>
</reference>
<name>A0A498KPF2_MALDO</name>
<protein>
    <submittedName>
        <fullName evidence="3">Uncharacterized protein</fullName>
    </submittedName>
</protein>
<evidence type="ECO:0000256" key="1">
    <source>
        <dbReference type="SAM" id="MobiDB-lite"/>
    </source>
</evidence>
<dbReference type="Proteomes" id="UP000290289">
    <property type="component" value="Chromosome 1"/>
</dbReference>
<dbReference type="AlphaFoldDB" id="A0A498KPF2"/>
<evidence type="ECO:0000313" key="4">
    <source>
        <dbReference type="Proteomes" id="UP000290289"/>
    </source>
</evidence>
<proteinExistence type="predicted"/>
<dbReference type="EMBL" id="RDQH01000327">
    <property type="protein sequence ID" value="RXI07565.1"/>
    <property type="molecule type" value="Genomic_DNA"/>
</dbReference>
<gene>
    <name evidence="3" type="ORF">DVH24_005338</name>
</gene>